<dbReference type="AlphaFoldDB" id="A0A0D0E871"/>
<evidence type="ECO:0000313" key="2">
    <source>
        <dbReference type="EMBL" id="KIK98254.1"/>
    </source>
</evidence>
<evidence type="ECO:0000313" key="3">
    <source>
        <dbReference type="Proteomes" id="UP000054538"/>
    </source>
</evidence>
<dbReference type="InParanoid" id="A0A0D0E871"/>
<dbReference type="Proteomes" id="UP000054538">
    <property type="component" value="Unassembled WGS sequence"/>
</dbReference>
<reference evidence="3" key="2">
    <citation type="submission" date="2015-01" db="EMBL/GenBank/DDBJ databases">
        <title>Evolutionary Origins and Diversification of the Mycorrhizal Mutualists.</title>
        <authorList>
            <consortium name="DOE Joint Genome Institute"/>
            <consortium name="Mycorrhizal Genomics Consortium"/>
            <person name="Kohler A."/>
            <person name="Kuo A."/>
            <person name="Nagy L.G."/>
            <person name="Floudas D."/>
            <person name="Copeland A."/>
            <person name="Barry K.W."/>
            <person name="Cichocki N."/>
            <person name="Veneault-Fourrey C."/>
            <person name="LaButti K."/>
            <person name="Lindquist E.A."/>
            <person name="Lipzen A."/>
            <person name="Lundell T."/>
            <person name="Morin E."/>
            <person name="Murat C."/>
            <person name="Riley R."/>
            <person name="Ohm R."/>
            <person name="Sun H."/>
            <person name="Tunlid A."/>
            <person name="Henrissat B."/>
            <person name="Grigoriev I.V."/>
            <person name="Hibbett D.S."/>
            <person name="Martin F."/>
        </authorList>
    </citation>
    <scope>NUCLEOTIDE SEQUENCE [LARGE SCALE GENOMIC DNA]</scope>
    <source>
        <strain evidence="3">Ve08.2h10</strain>
    </source>
</reference>
<dbReference type="EMBL" id="KN824900">
    <property type="protein sequence ID" value="KIK98254.1"/>
    <property type="molecule type" value="Genomic_DNA"/>
</dbReference>
<proteinExistence type="predicted"/>
<evidence type="ECO:0000256" key="1">
    <source>
        <dbReference type="SAM" id="MobiDB-lite"/>
    </source>
</evidence>
<gene>
    <name evidence="2" type="ORF">PAXRUDRAFT_824048</name>
</gene>
<protein>
    <submittedName>
        <fullName evidence="2">Uncharacterized protein</fullName>
    </submittedName>
</protein>
<dbReference type="OrthoDB" id="2690128at2759"/>
<name>A0A0D0E871_9AGAM</name>
<feature type="region of interest" description="Disordered" evidence="1">
    <location>
        <begin position="1"/>
        <end position="27"/>
    </location>
</feature>
<reference evidence="2 3" key="1">
    <citation type="submission" date="2014-04" db="EMBL/GenBank/DDBJ databases">
        <authorList>
            <consortium name="DOE Joint Genome Institute"/>
            <person name="Kuo A."/>
            <person name="Kohler A."/>
            <person name="Jargeat P."/>
            <person name="Nagy L.G."/>
            <person name="Floudas D."/>
            <person name="Copeland A."/>
            <person name="Barry K.W."/>
            <person name="Cichocki N."/>
            <person name="Veneault-Fourrey C."/>
            <person name="LaButti K."/>
            <person name="Lindquist E.A."/>
            <person name="Lipzen A."/>
            <person name="Lundell T."/>
            <person name="Morin E."/>
            <person name="Murat C."/>
            <person name="Sun H."/>
            <person name="Tunlid A."/>
            <person name="Henrissat B."/>
            <person name="Grigoriev I.V."/>
            <person name="Hibbett D.S."/>
            <person name="Martin F."/>
            <person name="Nordberg H.P."/>
            <person name="Cantor M.N."/>
            <person name="Hua S.X."/>
        </authorList>
    </citation>
    <scope>NUCLEOTIDE SEQUENCE [LARGE SCALE GENOMIC DNA]</scope>
    <source>
        <strain evidence="2 3">Ve08.2h10</strain>
    </source>
</reference>
<sequence>MGGKVTRGSTASKSRSSTSKHDSKKNINAVVKQAAKKHKQWSKDRSERAREVFDRDADLLYNVLGEQSTLSIVTPSTSLNLDPVLALTECIQGLGSVISTPVLSRDAISLIPRSHSQKAPFD</sequence>
<dbReference type="HOGENOM" id="CLU_2027475_0_0_1"/>
<keyword evidence="3" id="KW-1185">Reference proteome</keyword>
<organism evidence="2 3">
    <name type="scientific">Paxillus rubicundulus Ve08.2h10</name>
    <dbReference type="NCBI Taxonomy" id="930991"/>
    <lineage>
        <taxon>Eukaryota</taxon>
        <taxon>Fungi</taxon>
        <taxon>Dikarya</taxon>
        <taxon>Basidiomycota</taxon>
        <taxon>Agaricomycotina</taxon>
        <taxon>Agaricomycetes</taxon>
        <taxon>Agaricomycetidae</taxon>
        <taxon>Boletales</taxon>
        <taxon>Paxilineae</taxon>
        <taxon>Paxillaceae</taxon>
        <taxon>Paxillus</taxon>
    </lineage>
</organism>
<accession>A0A0D0E871</accession>